<protein>
    <submittedName>
        <fullName evidence="1">YqeG family HAD IIIA-type phosphatase</fullName>
    </submittedName>
</protein>
<accession>A0A923RN48</accession>
<evidence type="ECO:0000313" key="1">
    <source>
        <dbReference type="EMBL" id="MBC5660954.1"/>
    </source>
</evidence>
<organism evidence="1 2">
    <name type="scientific">Anaerosacchariphilus hominis</name>
    <dbReference type="NCBI Taxonomy" id="2763017"/>
    <lineage>
        <taxon>Bacteria</taxon>
        <taxon>Bacillati</taxon>
        <taxon>Bacillota</taxon>
        <taxon>Clostridia</taxon>
        <taxon>Lachnospirales</taxon>
        <taxon>Lachnospiraceae</taxon>
        <taxon>Anaerosacchariphilus</taxon>
    </lineage>
</organism>
<dbReference type="PANTHER" id="PTHR19288:SF25">
    <property type="entry name" value="PHOSPHATIDYLGLYCEROPHOSPHATASE GEP4, MITOCHONDRIAL"/>
    <property type="match status" value="1"/>
</dbReference>
<reference evidence="1" key="1">
    <citation type="submission" date="2020-08" db="EMBL/GenBank/DDBJ databases">
        <title>Genome public.</title>
        <authorList>
            <person name="Liu C."/>
            <person name="Sun Q."/>
        </authorList>
    </citation>
    <scope>NUCLEOTIDE SEQUENCE</scope>
    <source>
        <strain evidence="1">NSJ-68</strain>
    </source>
</reference>
<dbReference type="Gene3D" id="3.40.50.1000">
    <property type="entry name" value="HAD superfamily/HAD-like"/>
    <property type="match status" value="1"/>
</dbReference>
<dbReference type="CDD" id="cd16416">
    <property type="entry name" value="HAD_BsYqeG-like"/>
    <property type="match status" value="1"/>
</dbReference>
<dbReference type="Proteomes" id="UP000649345">
    <property type="component" value="Unassembled WGS sequence"/>
</dbReference>
<proteinExistence type="predicted"/>
<name>A0A923RN48_9FIRM</name>
<evidence type="ECO:0000313" key="2">
    <source>
        <dbReference type="Proteomes" id="UP000649345"/>
    </source>
</evidence>
<dbReference type="InterPro" id="IPR010021">
    <property type="entry name" value="PGPP1/Gep4"/>
</dbReference>
<sequence>MLQAFYPKEYEDSTYGIDFEELYRRGYRGILFDVDNTLVPHGAPATEQSVELFRRLHGLGFATCLISNNKEPRVRPFADAMETPFVYKADKPSRKGYLEGMEKMGTRLENTLFIGDQLFTDVWGANRAGMYSILVKPMDPHEEIQIVLKRYLEKIVLFFYRRKQQ</sequence>
<dbReference type="GO" id="GO:0005737">
    <property type="term" value="C:cytoplasm"/>
    <property type="evidence" value="ECO:0007669"/>
    <property type="project" value="TreeGrafter"/>
</dbReference>
<gene>
    <name evidence="1" type="ORF">H8S44_14420</name>
</gene>
<dbReference type="EMBL" id="JACOOR010000009">
    <property type="protein sequence ID" value="MBC5660954.1"/>
    <property type="molecule type" value="Genomic_DNA"/>
</dbReference>
<dbReference type="NCBIfam" id="TIGR01668">
    <property type="entry name" value="YqeG_hyp_ppase"/>
    <property type="match status" value="1"/>
</dbReference>
<dbReference type="SUPFAM" id="SSF56784">
    <property type="entry name" value="HAD-like"/>
    <property type="match status" value="1"/>
</dbReference>
<dbReference type="AlphaFoldDB" id="A0A923RN48"/>
<dbReference type="InterPro" id="IPR023214">
    <property type="entry name" value="HAD_sf"/>
</dbReference>
<dbReference type="PANTHER" id="PTHR19288">
    <property type="entry name" value="4-NITROPHENYLPHOSPHATASE-RELATED"/>
    <property type="match status" value="1"/>
</dbReference>
<dbReference type="GO" id="GO:0008962">
    <property type="term" value="F:phosphatidylglycerophosphatase activity"/>
    <property type="evidence" value="ECO:0007669"/>
    <property type="project" value="InterPro"/>
</dbReference>
<dbReference type="Pfam" id="PF13242">
    <property type="entry name" value="Hydrolase_like"/>
    <property type="match status" value="1"/>
</dbReference>
<comment type="caution">
    <text evidence="1">The sequence shown here is derived from an EMBL/GenBank/DDBJ whole genome shotgun (WGS) entry which is preliminary data.</text>
</comment>
<dbReference type="InterPro" id="IPR036412">
    <property type="entry name" value="HAD-like_sf"/>
</dbReference>
<dbReference type="RefSeq" id="WP_186873956.1">
    <property type="nucleotide sequence ID" value="NZ_JACOOR010000009.1"/>
</dbReference>
<keyword evidence="2" id="KW-1185">Reference proteome</keyword>